<reference evidence="1" key="1">
    <citation type="submission" date="2021-06" db="EMBL/GenBank/DDBJ databases">
        <title>Bradyrhizobium sp. S2-20-1 Genome sequencing.</title>
        <authorList>
            <person name="Jin L."/>
        </authorList>
    </citation>
    <scope>NUCLEOTIDE SEQUENCE</scope>
    <source>
        <strain evidence="1">S2-20-1</strain>
    </source>
</reference>
<gene>
    <name evidence="1" type="ORF">KMZ29_09930</name>
</gene>
<dbReference type="Proteomes" id="UP000680839">
    <property type="component" value="Chromosome"/>
</dbReference>
<dbReference type="EMBL" id="CP076134">
    <property type="protein sequence ID" value="QWG15731.1"/>
    <property type="molecule type" value="Genomic_DNA"/>
</dbReference>
<evidence type="ECO:0000313" key="2">
    <source>
        <dbReference type="Proteomes" id="UP000680839"/>
    </source>
</evidence>
<dbReference type="AlphaFoldDB" id="A0A975NJK2"/>
<dbReference type="GO" id="GO:0004519">
    <property type="term" value="F:endonuclease activity"/>
    <property type="evidence" value="ECO:0007669"/>
    <property type="project" value="InterPro"/>
</dbReference>
<protein>
    <submittedName>
        <fullName evidence="1">Type II toxin-antitoxin system HigB family toxin</fullName>
    </submittedName>
</protein>
<organism evidence="1 2">
    <name type="scientific">Bradyrhizobium sediminis</name>
    <dbReference type="NCBI Taxonomy" id="2840469"/>
    <lineage>
        <taxon>Bacteria</taxon>
        <taxon>Pseudomonadati</taxon>
        <taxon>Pseudomonadota</taxon>
        <taxon>Alphaproteobacteria</taxon>
        <taxon>Hyphomicrobiales</taxon>
        <taxon>Nitrobacteraceae</taxon>
        <taxon>Bradyrhizobium</taxon>
    </lineage>
</organism>
<proteinExistence type="predicted"/>
<dbReference type="GO" id="GO:0110001">
    <property type="term" value="C:toxin-antitoxin complex"/>
    <property type="evidence" value="ECO:0007669"/>
    <property type="project" value="InterPro"/>
</dbReference>
<sequence length="100" mass="11628">MRVIARNVLLTYARVHAETAIPLERWYRLVKAANWTSMDDIRRAAPKSKVLNRDRIRFEVAGGDYRLIAAFDFRRQIAFVKFIGTHAEYDAIDALTVARF</sequence>
<dbReference type="GO" id="GO:0003723">
    <property type="term" value="F:RNA binding"/>
    <property type="evidence" value="ECO:0007669"/>
    <property type="project" value="InterPro"/>
</dbReference>
<dbReference type="InterPro" id="IPR018669">
    <property type="entry name" value="Toxin_HigB"/>
</dbReference>
<accession>A0A975NJK2</accession>
<dbReference type="Pfam" id="PF09907">
    <property type="entry name" value="HigB_toxin"/>
    <property type="match status" value="1"/>
</dbReference>
<name>A0A975NJK2_9BRAD</name>
<evidence type="ECO:0000313" key="1">
    <source>
        <dbReference type="EMBL" id="QWG15731.1"/>
    </source>
</evidence>